<dbReference type="PANTHER" id="PTHR30290:SF9">
    <property type="entry name" value="OLIGOPEPTIDE-BINDING PROTEIN APPA"/>
    <property type="match status" value="1"/>
</dbReference>
<organism evidence="6 7">
    <name type="scientific">Candidatus Cryosericum septentrionale</name>
    <dbReference type="NCBI Taxonomy" id="2290913"/>
    <lineage>
        <taxon>Bacteria</taxon>
        <taxon>Pseudomonadati</taxon>
        <taxon>Caldisericota/Cryosericota group</taxon>
        <taxon>Candidatus Cryosericota</taxon>
        <taxon>Candidatus Cryosericia</taxon>
        <taxon>Candidatus Cryosericales</taxon>
        <taxon>Candidatus Cryosericaceae</taxon>
        <taxon>Candidatus Cryosericum</taxon>
    </lineage>
</organism>
<feature type="domain" description="SLH" evidence="5">
    <location>
        <begin position="126"/>
        <end position="186"/>
    </location>
</feature>
<feature type="domain" description="SLH" evidence="5">
    <location>
        <begin position="62"/>
        <end position="125"/>
    </location>
</feature>
<dbReference type="SUPFAM" id="SSF53850">
    <property type="entry name" value="Periplasmic binding protein-like II"/>
    <property type="match status" value="1"/>
</dbReference>
<dbReference type="PROSITE" id="PS51272">
    <property type="entry name" value="SLH"/>
    <property type="match status" value="2"/>
</dbReference>
<evidence type="ECO:0000259" key="5">
    <source>
        <dbReference type="PROSITE" id="PS51272"/>
    </source>
</evidence>
<dbReference type="InterPro" id="IPR001119">
    <property type="entry name" value="SLH_dom"/>
</dbReference>
<evidence type="ECO:0000256" key="2">
    <source>
        <dbReference type="ARBA" id="ARBA00022448"/>
    </source>
</evidence>
<evidence type="ECO:0000313" key="6">
    <source>
        <dbReference type="EMBL" id="RIE16383.1"/>
    </source>
</evidence>
<keyword evidence="3" id="KW-0732">Signal</keyword>
<dbReference type="Gene3D" id="3.90.76.10">
    <property type="entry name" value="Dipeptide-binding Protein, Domain 1"/>
    <property type="match status" value="1"/>
</dbReference>
<dbReference type="CDD" id="cd08513">
    <property type="entry name" value="PBP2_thermophilic_Hb8_like"/>
    <property type="match status" value="1"/>
</dbReference>
<sequence>MNAITACEEGGACQPPFHLKPSAATISATTLLRKENYMRRFLSIVLAVVMLLAVCSPVLTARAAGFKDVAASYWAFDEITALAAKKVLAGYTDGTFKPGGKVTREEFAKMIVVAKGLALVKPAKASFTDVAASRWSYGYVEAAVKAGYIKGIGGGKYAPAAQIKRQDMAVLLVRVIGKEAESKTIKESVAFANDEPKIGTYAIGAVTIAVRPRVQLLTWDKSRNLNPTMSATRGDCAFAIYNTITPPATGKKTITMVDENAPENLFPLISDSAYTMKAVTFLASAPISVTPYGVPFPEMAKYVPTLANKHLIRNADGTVISDVELRKGMKWSDGQLVTIDDYIFSHQLYMSDAIQVVTRSPMDLVTKIQKINNYTCRIYWKSWNTYIPVGWTIYPKHILGPQFVKDPKSINTSAFNNKPVYCGPYTVKTNVQGQYMTLAANKNWFGGQPVFDTITEKFILATNTLLINMLTGQPDVSSESLTLDLAQQFESKMGKSFNVYYNKSTSAGIMEWNLTSAWFKDKRVRQAFYYGIDRKTITLKALVGTEAVLSPLSSGSVYFKPVLAKYAYNPTKANALLDAAGWKWNAAKTARALPDGTPATLKIPYSTGATFREREVTLMQPMLAKLGITVEQDPKDFDGILDAATAGTFIVNLHGVSFDNYDVFGSVLAFRSDQIPTEKNGMNGQNNYRYSSADMDKWLNTAEKATTAVALKEAYSHIQDIFAEDLPCLYLEQRIYPDEVRKGLKGYDHFFSCTIYNNWNVQYWYWFK</sequence>
<feature type="transmembrane region" description="Helical" evidence="4">
    <location>
        <begin position="41"/>
        <end position="59"/>
    </location>
</feature>
<proteinExistence type="inferred from homology"/>
<dbReference type="GO" id="GO:0015833">
    <property type="term" value="P:peptide transport"/>
    <property type="evidence" value="ECO:0007669"/>
    <property type="project" value="TreeGrafter"/>
</dbReference>
<keyword evidence="4" id="KW-0472">Membrane</keyword>
<gene>
    <name evidence="6" type="ORF">SMC1_06465</name>
</gene>
<dbReference type="Pfam" id="PF00395">
    <property type="entry name" value="SLH"/>
    <property type="match status" value="2"/>
</dbReference>
<protein>
    <recommendedName>
        <fullName evidence="5">SLH domain-containing protein</fullName>
    </recommendedName>
</protein>
<dbReference type="PANTHER" id="PTHR30290">
    <property type="entry name" value="PERIPLASMIC BINDING COMPONENT OF ABC TRANSPORTER"/>
    <property type="match status" value="1"/>
</dbReference>
<dbReference type="InterPro" id="IPR039424">
    <property type="entry name" value="SBP_5"/>
</dbReference>
<evidence type="ECO:0000256" key="3">
    <source>
        <dbReference type="ARBA" id="ARBA00022729"/>
    </source>
</evidence>
<accession>A0A398DQ75</accession>
<keyword evidence="4" id="KW-0812">Transmembrane</keyword>
<evidence type="ECO:0000256" key="1">
    <source>
        <dbReference type="ARBA" id="ARBA00005695"/>
    </source>
</evidence>
<dbReference type="Gene3D" id="3.40.190.10">
    <property type="entry name" value="Periplasmic binding protein-like II"/>
    <property type="match status" value="1"/>
</dbReference>
<keyword evidence="2" id="KW-0813">Transport</keyword>
<comment type="similarity">
    <text evidence="1">Belongs to the bacterial solute-binding protein 5 family.</text>
</comment>
<comment type="caution">
    <text evidence="6">The sequence shown here is derived from an EMBL/GenBank/DDBJ whole genome shotgun (WGS) entry which is preliminary data.</text>
</comment>
<dbReference type="EMBL" id="QXIY01000030">
    <property type="protein sequence ID" value="RIE16383.1"/>
    <property type="molecule type" value="Genomic_DNA"/>
</dbReference>
<keyword evidence="4" id="KW-1133">Transmembrane helix</keyword>
<evidence type="ECO:0000256" key="4">
    <source>
        <dbReference type="SAM" id="Phobius"/>
    </source>
</evidence>
<reference evidence="6 7" key="1">
    <citation type="submission" date="2018-09" db="EMBL/GenBank/DDBJ databases">
        <title>Discovery and Ecogenomic Context for Candidatus Cryosericales, a Global Caldiserica Order Active in Thawing Permafrost.</title>
        <authorList>
            <person name="Martinez M.A."/>
            <person name="Woodcroft B.J."/>
            <person name="Ignacio Espinoza J.C."/>
            <person name="Zayed A."/>
            <person name="Singleton C.M."/>
            <person name="Boyd J."/>
            <person name="Li Y.-F."/>
            <person name="Purvine S."/>
            <person name="Maughan H."/>
            <person name="Hodgkins S.B."/>
            <person name="Anderson D."/>
            <person name="Sederholm M."/>
            <person name="Temperton B."/>
            <person name="Saleska S.R."/>
            <person name="Tyson G.W."/>
            <person name="Rich V.I."/>
        </authorList>
    </citation>
    <scope>NUCLEOTIDE SEQUENCE [LARGE SCALE GENOMIC DNA]</scope>
    <source>
        <strain evidence="6 7">SMC1</strain>
    </source>
</reference>
<name>A0A398DQ75_9BACT</name>
<evidence type="ECO:0000313" key="7">
    <source>
        <dbReference type="Proteomes" id="UP000266113"/>
    </source>
</evidence>
<dbReference type="OrthoDB" id="9772924at2"/>
<dbReference type="Gene3D" id="3.10.105.10">
    <property type="entry name" value="Dipeptide-binding Protein, Domain 3"/>
    <property type="match status" value="1"/>
</dbReference>
<dbReference type="InterPro" id="IPR000914">
    <property type="entry name" value="SBP_5_dom"/>
</dbReference>
<dbReference type="Proteomes" id="UP000266113">
    <property type="component" value="Unassembled WGS sequence"/>
</dbReference>
<dbReference type="Pfam" id="PF00496">
    <property type="entry name" value="SBP_bac_5"/>
    <property type="match status" value="1"/>
</dbReference>
<dbReference type="AlphaFoldDB" id="A0A398DQ75"/>
<keyword evidence="7" id="KW-1185">Reference proteome</keyword>
<dbReference type="GO" id="GO:1904680">
    <property type="term" value="F:peptide transmembrane transporter activity"/>
    <property type="evidence" value="ECO:0007669"/>
    <property type="project" value="TreeGrafter"/>
</dbReference>